<dbReference type="InterPro" id="IPR011042">
    <property type="entry name" value="6-blade_b-propeller_TolB-like"/>
</dbReference>
<dbReference type="InterPro" id="IPR011043">
    <property type="entry name" value="Gal_Oxase/kelch_b-propeller"/>
</dbReference>
<dbReference type="Pfam" id="PF00646">
    <property type="entry name" value="F-box"/>
    <property type="match status" value="1"/>
</dbReference>
<reference evidence="3 4" key="1">
    <citation type="submission" date="2024-04" db="EMBL/GenBank/DDBJ databases">
        <authorList>
            <person name="Fracassetti M."/>
        </authorList>
    </citation>
    <scope>NUCLEOTIDE SEQUENCE [LARGE SCALE GENOMIC DNA]</scope>
</reference>
<evidence type="ECO:0000313" key="4">
    <source>
        <dbReference type="Proteomes" id="UP001497516"/>
    </source>
</evidence>
<name>A0AAV2GRD3_9ROSI</name>
<protein>
    <recommendedName>
        <fullName evidence="2">F-box domain-containing protein</fullName>
    </recommendedName>
</protein>
<dbReference type="InterPro" id="IPR056592">
    <property type="entry name" value="Beta-prop_At3g26010-like"/>
</dbReference>
<dbReference type="SUPFAM" id="SSF50965">
    <property type="entry name" value="Galactose oxidase, central domain"/>
    <property type="match status" value="1"/>
</dbReference>
<dbReference type="SMART" id="SM00256">
    <property type="entry name" value="FBOX"/>
    <property type="match status" value="1"/>
</dbReference>
<dbReference type="Gene3D" id="1.20.1280.50">
    <property type="match status" value="1"/>
</dbReference>
<dbReference type="PANTHER" id="PTHR31460:SF3">
    <property type="entry name" value="MESOCENTIN"/>
    <property type="match status" value="1"/>
</dbReference>
<evidence type="ECO:0000256" key="1">
    <source>
        <dbReference type="SAM" id="SignalP"/>
    </source>
</evidence>
<dbReference type="SUPFAM" id="SSF101898">
    <property type="entry name" value="NHL repeat"/>
    <property type="match status" value="1"/>
</dbReference>
<dbReference type="Proteomes" id="UP001497516">
    <property type="component" value="Chromosome 9"/>
</dbReference>
<proteinExistence type="predicted"/>
<organism evidence="3 4">
    <name type="scientific">Linum trigynum</name>
    <dbReference type="NCBI Taxonomy" id="586398"/>
    <lineage>
        <taxon>Eukaryota</taxon>
        <taxon>Viridiplantae</taxon>
        <taxon>Streptophyta</taxon>
        <taxon>Embryophyta</taxon>
        <taxon>Tracheophyta</taxon>
        <taxon>Spermatophyta</taxon>
        <taxon>Magnoliopsida</taxon>
        <taxon>eudicotyledons</taxon>
        <taxon>Gunneridae</taxon>
        <taxon>Pentapetalae</taxon>
        <taxon>rosids</taxon>
        <taxon>fabids</taxon>
        <taxon>Malpighiales</taxon>
        <taxon>Linaceae</taxon>
        <taxon>Linum</taxon>
    </lineage>
</organism>
<evidence type="ECO:0000313" key="3">
    <source>
        <dbReference type="EMBL" id="CAL1412822.1"/>
    </source>
</evidence>
<feature type="domain" description="F-box" evidence="2">
    <location>
        <begin position="376"/>
        <end position="416"/>
    </location>
</feature>
<dbReference type="PANTHER" id="PTHR31460">
    <property type="match status" value="1"/>
</dbReference>
<dbReference type="InterPro" id="IPR036047">
    <property type="entry name" value="F-box-like_dom_sf"/>
</dbReference>
<dbReference type="EMBL" id="OZ034822">
    <property type="protein sequence ID" value="CAL1412822.1"/>
    <property type="molecule type" value="Genomic_DNA"/>
</dbReference>
<dbReference type="SUPFAM" id="SSF81383">
    <property type="entry name" value="F-box domain"/>
    <property type="match status" value="1"/>
</dbReference>
<keyword evidence="4" id="KW-1185">Reference proteome</keyword>
<feature type="signal peptide" evidence="1">
    <location>
        <begin position="1"/>
        <end position="25"/>
    </location>
</feature>
<dbReference type="InterPro" id="IPR053224">
    <property type="entry name" value="Sensory_adhesion_molecule"/>
</dbReference>
<dbReference type="Pfam" id="PF24750">
    <property type="entry name" value="b-prop_At3g26010-like"/>
    <property type="match status" value="1"/>
</dbReference>
<feature type="chain" id="PRO_5043606803" description="F-box domain-containing protein" evidence="1">
    <location>
        <begin position="26"/>
        <end position="789"/>
    </location>
</feature>
<dbReference type="InterPro" id="IPR001810">
    <property type="entry name" value="F-box_dom"/>
</dbReference>
<dbReference type="Gene3D" id="2.120.10.30">
    <property type="entry name" value="TolB, C-terminal domain"/>
    <property type="match status" value="1"/>
</dbReference>
<dbReference type="AlphaFoldDB" id="A0AAV2GRD3"/>
<accession>A0AAV2GRD3</accession>
<sequence length="789" mass="88013">MAAISPISFLFSIIILLIAPIPSTGLAYDRSAQHFIVGSLRHRSIHSVSDAGVVDTLITDLSLPPNASILGLAVDSVNNRLLAAVHSMAPLPIFNALAAYDLRTRQQLFLSLLPDGGATGRPVANAVAVDFKGNAYVTNSLGTEEGNFIWKVDSEGNASIFSRSDKFTESPVDHDLSYSESGLNGVAYVSKGYLLVVQSNTGKVFKVDEVTGGARRVILPADLMYADGIAVRRRDGAALFPWRSRWRRSGRSARAGGMGPWRRFWERSRKRRVRQAEMAAPGREELMELLKREREEAPFISNKLLRAQAFRELSEVGAIYGREIPAILRCGKTQTPPRESKSWPPSHNFLIRFIQSREKASMAGFESSALCINDVLSHHLLVEVLVRIPLKDVFRCMSVCKFWFSSIRDDPYFKRRFIRKRVTEQASSSAEDQQLVYAQCSIREMVLVTPTCSIVNGSDLSLNLLPFIAGQDYYSSTLYRVVLGSSNGLLLCSPYKTMPATYYICNPLTKEWLTLPPSPHKDSPDVYVGFICDPFYLVQGDDSLITLNDGFGFKVVRWRYSSSDEDEEEDLFGMDVEVFSSDVGLWTTSRARCVKGVTSTALPALGTGISYDGRLYWLLGRCETLIYDPNKKEFFLHHITPPSDVLCMIPLVLSLMVPFQGLSQCQGSFWAGQAWRAELRVYTLADGEWHLKHNVNILDWLPSSANSVKNTMKILPNAVQFRTMHPYDPMIAYLTVETTLLECDFGGRTLKVVAENLGKNKEGRGLMWSNVLTLSLPLWPTPLPTLPAA</sequence>
<gene>
    <name evidence="3" type="ORF">LTRI10_LOCUS52089</name>
</gene>
<evidence type="ECO:0000259" key="2">
    <source>
        <dbReference type="SMART" id="SM00256"/>
    </source>
</evidence>
<dbReference type="GO" id="GO:0005783">
    <property type="term" value="C:endoplasmic reticulum"/>
    <property type="evidence" value="ECO:0007669"/>
    <property type="project" value="TreeGrafter"/>
</dbReference>
<keyword evidence="1" id="KW-0732">Signal</keyword>